<sequence length="621" mass="65636">MHPVAAPPTPAPARPVAPAWWLPALADEERPAAGAPPAWAQLVDRALALAPERRTTREPLHVVPELGLRGRLFHPLAPLLAVADSDFAATVPGAAEPDARAVWAGARRWLAAQLTATAARCLVQRLQAARAAGELTGATPQERFDDGVRALAARPALTALLHEHPVLARLLGRRCVTAVAAAGELTARLRNDQPALAASLLTGPPPGPPTRVTFGLGDPHAGGRTVALLEFADGRRLIHKPRPLGAHARWNELLAWFARHHPALAPRAVRLLPRDGYGWAEHIAAEPVADDAELDAFHARAGAQLALLHAVHAVDIHAENVIAAGAHPVVVDVETLFHPTLPTETDGGPDPAAHALATSTHRTSVLPHPLLGPLGSADTSALGAREGQLSPDALPAWEDPGTDRMRLGRRRLPWPGGPNRPRRAACGPPVDPTDHTEALLRGFRAAHRLLARHAAELTAPGGPLSRFREEPTRLVARPSQEYAELLAEATAPEALRGLAARRRAFAALSENTGRPHTPAFAPHELAQLLDGDIPLFTTTPASATVATPDGRPVEGALPRREPGLPAAAAALRAWDEAELAYQEWVIRASLTTLRPFPGHGPGPAWRQDPVGPDPSAPGGAD</sequence>
<dbReference type="NCBIfam" id="TIGR03897">
    <property type="entry name" value="lanti_2_LanM"/>
    <property type="match status" value="1"/>
</dbReference>
<comment type="caution">
    <text evidence="3">The sequence shown here is derived from an EMBL/GenBank/DDBJ whole genome shotgun (WGS) entry which is preliminary data.</text>
</comment>
<evidence type="ECO:0000259" key="2">
    <source>
        <dbReference type="Pfam" id="PF13575"/>
    </source>
</evidence>
<organism evidence="3 4">
    <name type="scientific">Streptomyces triticirhizae</name>
    <dbReference type="NCBI Taxonomy" id="2483353"/>
    <lineage>
        <taxon>Bacteria</taxon>
        <taxon>Bacillati</taxon>
        <taxon>Actinomycetota</taxon>
        <taxon>Actinomycetes</taxon>
        <taxon>Kitasatosporales</taxon>
        <taxon>Streptomycetaceae</taxon>
        <taxon>Streptomyces</taxon>
    </lineage>
</organism>
<dbReference type="InterPro" id="IPR025410">
    <property type="entry name" value="Lant_dehyd"/>
</dbReference>
<keyword evidence="4" id="KW-1185">Reference proteome</keyword>
<name>A0A3M2KSJ8_9ACTN</name>
<feature type="non-terminal residue" evidence="3">
    <location>
        <position position="621"/>
    </location>
</feature>
<evidence type="ECO:0000313" key="3">
    <source>
        <dbReference type="EMBL" id="RMI28637.1"/>
    </source>
</evidence>
<dbReference type="InterPro" id="IPR017146">
    <property type="entry name" value="Lanti_2_LanM"/>
</dbReference>
<evidence type="ECO:0000313" key="4">
    <source>
        <dbReference type="Proteomes" id="UP000278673"/>
    </source>
</evidence>
<dbReference type="AlphaFoldDB" id="A0A3M2KSJ8"/>
<accession>A0A3M2KSJ8</accession>
<dbReference type="EMBL" id="RFFJ01000285">
    <property type="protein sequence ID" value="RMI28637.1"/>
    <property type="molecule type" value="Genomic_DNA"/>
</dbReference>
<dbReference type="Pfam" id="PF13575">
    <property type="entry name" value="DUF4135"/>
    <property type="match status" value="1"/>
</dbReference>
<dbReference type="CDD" id="cd04792">
    <property type="entry name" value="LanM-like"/>
    <property type="match status" value="1"/>
</dbReference>
<evidence type="ECO:0000256" key="1">
    <source>
        <dbReference type="SAM" id="MobiDB-lite"/>
    </source>
</evidence>
<dbReference type="RefSeq" id="WP_122399850.1">
    <property type="nucleotide sequence ID" value="NZ_RFFJ01000285.1"/>
</dbReference>
<reference evidence="3 4" key="1">
    <citation type="submission" date="2018-10" db="EMBL/GenBank/DDBJ databases">
        <title>Isolation, diversity and antifungal activity of actinobacteria from wheat.</title>
        <authorList>
            <person name="Han C."/>
        </authorList>
    </citation>
    <scope>NUCLEOTIDE SEQUENCE [LARGE SCALE GENOMIC DNA]</scope>
    <source>
        <strain evidence="3 4">NEAU-YY642</strain>
    </source>
</reference>
<gene>
    <name evidence="3" type="primary">lanM</name>
    <name evidence="3" type="ORF">EBN88_28155</name>
</gene>
<feature type="region of interest" description="Disordered" evidence="1">
    <location>
        <begin position="390"/>
        <end position="430"/>
    </location>
</feature>
<protein>
    <submittedName>
        <fullName evidence="3">Type 2 lantipeptide synthetase LanM</fullName>
    </submittedName>
</protein>
<feature type="domain" description="Lantibiotic biosynthesis protein dehydration" evidence="2">
    <location>
        <begin position="165"/>
        <end position="538"/>
    </location>
</feature>
<proteinExistence type="predicted"/>
<feature type="region of interest" description="Disordered" evidence="1">
    <location>
        <begin position="593"/>
        <end position="621"/>
    </location>
</feature>
<feature type="compositionally biased region" description="Low complexity" evidence="1">
    <location>
        <begin position="413"/>
        <end position="428"/>
    </location>
</feature>
<dbReference type="Proteomes" id="UP000278673">
    <property type="component" value="Unassembled WGS sequence"/>
</dbReference>